<sequence>MPPTVPNASHVGSSSLDSHDMPPTVETIEEPHNTDIVENLRRGHRIKFPSTKLQDFVTSVISKICPSNFSTDSSRPLEEHWNTIFCVVRYLKGNLGQGALSLDELFFLGTLISLGKPTSKKLSHVHRLRQNIVSWLLPHVSSNG</sequence>
<dbReference type="Proteomes" id="UP001058974">
    <property type="component" value="Chromosome 3"/>
</dbReference>
<evidence type="ECO:0000313" key="3">
    <source>
        <dbReference type="Proteomes" id="UP001058974"/>
    </source>
</evidence>
<accession>A0A9D5B061</accession>
<evidence type="ECO:0000313" key="2">
    <source>
        <dbReference type="EMBL" id="KAI5425451.1"/>
    </source>
</evidence>
<comment type="caution">
    <text evidence="2">The sequence shown here is derived from an EMBL/GenBank/DDBJ whole genome shotgun (WGS) entry which is preliminary data.</text>
</comment>
<name>A0A9D5B061_PEA</name>
<proteinExistence type="predicted"/>
<dbReference type="AlphaFoldDB" id="A0A9D5B061"/>
<feature type="region of interest" description="Disordered" evidence="1">
    <location>
        <begin position="1"/>
        <end position="27"/>
    </location>
</feature>
<gene>
    <name evidence="2" type="ORF">KIW84_031306</name>
</gene>
<reference evidence="2 3" key="1">
    <citation type="journal article" date="2022" name="Nat. Genet.">
        <title>Improved pea reference genome and pan-genome highlight genomic features and evolutionary characteristics.</title>
        <authorList>
            <person name="Yang T."/>
            <person name="Liu R."/>
            <person name="Luo Y."/>
            <person name="Hu S."/>
            <person name="Wang D."/>
            <person name="Wang C."/>
            <person name="Pandey M.K."/>
            <person name="Ge S."/>
            <person name="Xu Q."/>
            <person name="Li N."/>
            <person name="Li G."/>
            <person name="Huang Y."/>
            <person name="Saxena R.K."/>
            <person name="Ji Y."/>
            <person name="Li M."/>
            <person name="Yan X."/>
            <person name="He Y."/>
            <person name="Liu Y."/>
            <person name="Wang X."/>
            <person name="Xiang C."/>
            <person name="Varshney R.K."/>
            <person name="Ding H."/>
            <person name="Gao S."/>
            <person name="Zong X."/>
        </authorList>
    </citation>
    <scope>NUCLEOTIDE SEQUENCE [LARGE SCALE GENOMIC DNA]</scope>
    <source>
        <strain evidence="2 3">cv. Zhongwan 6</strain>
    </source>
</reference>
<dbReference type="Gramene" id="Psat03G0130600-T1">
    <property type="protein sequence ID" value="KAI5425451.1"/>
    <property type="gene ID" value="KIW84_031306"/>
</dbReference>
<dbReference type="EMBL" id="JAMSHJ010000003">
    <property type="protein sequence ID" value="KAI5425451.1"/>
    <property type="molecule type" value="Genomic_DNA"/>
</dbReference>
<keyword evidence="3" id="KW-1185">Reference proteome</keyword>
<feature type="compositionally biased region" description="Polar residues" evidence="1">
    <location>
        <begin position="1"/>
        <end position="16"/>
    </location>
</feature>
<organism evidence="2 3">
    <name type="scientific">Pisum sativum</name>
    <name type="common">Garden pea</name>
    <name type="synonym">Lathyrus oleraceus</name>
    <dbReference type="NCBI Taxonomy" id="3888"/>
    <lineage>
        <taxon>Eukaryota</taxon>
        <taxon>Viridiplantae</taxon>
        <taxon>Streptophyta</taxon>
        <taxon>Embryophyta</taxon>
        <taxon>Tracheophyta</taxon>
        <taxon>Spermatophyta</taxon>
        <taxon>Magnoliopsida</taxon>
        <taxon>eudicotyledons</taxon>
        <taxon>Gunneridae</taxon>
        <taxon>Pentapetalae</taxon>
        <taxon>rosids</taxon>
        <taxon>fabids</taxon>
        <taxon>Fabales</taxon>
        <taxon>Fabaceae</taxon>
        <taxon>Papilionoideae</taxon>
        <taxon>50 kb inversion clade</taxon>
        <taxon>NPAAA clade</taxon>
        <taxon>Hologalegina</taxon>
        <taxon>IRL clade</taxon>
        <taxon>Fabeae</taxon>
        <taxon>Lathyrus</taxon>
    </lineage>
</organism>
<protein>
    <submittedName>
        <fullName evidence="2">Uncharacterized protein</fullName>
    </submittedName>
</protein>
<evidence type="ECO:0000256" key="1">
    <source>
        <dbReference type="SAM" id="MobiDB-lite"/>
    </source>
</evidence>